<evidence type="ECO:0000256" key="1">
    <source>
        <dbReference type="SAM" id="MobiDB-lite"/>
    </source>
</evidence>
<organism evidence="2">
    <name type="scientific">Anguilla anguilla</name>
    <name type="common">European freshwater eel</name>
    <name type="synonym">Muraena anguilla</name>
    <dbReference type="NCBI Taxonomy" id="7936"/>
    <lineage>
        <taxon>Eukaryota</taxon>
        <taxon>Metazoa</taxon>
        <taxon>Chordata</taxon>
        <taxon>Craniata</taxon>
        <taxon>Vertebrata</taxon>
        <taxon>Euteleostomi</taxon>
        <taxon>Actinopterygii</taxon>
        <taxon>Neopterygii</taxon>
        <taxon>Teleostei</taxon>
        <taxon>Anguilliformes</taxon>
        <taxon>Anguillidae</taxon>
        <taxon>Anguilla</taxon>
    </lineage>
</organism>
<dbReference type="EMBL" id="GBXM01057403">
    <property type="protein sequence ID" value="JAH51174.1"/>
    <property type="molecule type" value="Transcribed_RNA"/>
</dbReference>
<reference evidence="2" key="1">
    <citation type="submission" date="2014-11" db="EMBL/GenBank/DDBJ databases">
        <authorList>
            <person name="Amaro Gonzalez C."/>
        </authorList>
    </citation>
    <scope>NUCLEOTIDE SEQUENCE</scope>
</reference>
<proteinExistence type="predicted"/>
<feature type="region of interest" description="Disordered" evidence="1">
    <location>
        <begin position="1"/>
        <end position="20"/>
    </location>
</feature>
<dbReference type="AlphaFoldDB" id="A0A0E9TBT3"/>
<sequence length="46" mass="5182">MLKANDDSSTLPSGSWKSPITSRLYRGTIWSTVFIALLNRRHFCPG</sequence>
<accession>A0A0E9TBT3</accession>
<evidence type="ECO:0000313" key="2">
    <source>
        <dbReference type="EMBL" id="JAH51174.1"/>
    </source>
</evidence>
<reference evidence="2" key="2">
    <citation type="journal article" date="2015" name="Fish Shellfish Immunol.">
        <title>Early steps in the European eel (Anguilla anguilla)-Vibrio vulnificus interaction in the gills: Role of the RtxA13 toxin.</title>
        <authorList>
            <person name="Callol A."/>
            <person name="Pajuelo D."/>
            <person name="Ebbesson L."/>
            <person name="Teles M."/>
            <person name="MacKenzie S."/>
            <person name="Amaro C."/>
        </authorList>
    </citation>
    <scope>NUCLEOTIDE SEQUENCE</scope>
</reference>
<name>A0A0E9TBT3_ANGAN</name>
<protein>
    <submittedName>
        <fullName evidence="2">Uncharacterized protein</fullName>
    </submittedName>
</protein>
<feature type="compositionally biased region" description="Polar residues" evidence="1">
    <location>
        <begin position="7"/>
        <end position="20"/>
    </location>
</feature>